<feature type="region of interest" description="Disordered" evidence="3">
    <location>
        <begin position="58"/>
        <end position="180"/>
    </location>
</feature>
<feature type="domain" description="RRM" evidence="4">
    <location>
        <begin position="959"/>
        <end position="1036"/>
    </location>
</feature>
<evidence type="ECO:0008006" key="8">
    <source>
        <dbReference type="Google" id="ProtNLM"/>
    </source>
</evidence>
<feature type="compositionally biased region" description="Polar residues" evidence="3">
    <location>
        <begin position="164"/>
        <end position="177"/>
    </location>
</feature>
<dbReference type="PANTHER" id="PTHR10693">
    <property type="entry name" value="RAS GTPASE-ACTIVATING PROTEIN-BINDING PROTEIN"/>
    <property type="match status" value="1"/>
</dbReference>
<dbReference type="InterPro" id="IPR035979">
    <property type="entry name" value="RBD_domain_sf"/>
</dbReference>
<accession>A0A8S1ZTB6</accession>
<dbReference type="PANTHER" id="PTHR10693:SF20">
    <property type="entry name" value="AT27578P"/>
    <property type="match status" value="1"/>
</dbReference>
<organism evidence="6 7">
    <name type="scientific">Arabidopsis arenosa</name>
    <name type="common">Sand rock-cress</name>
    <name type="synonym">Cardaminopsis arenosa</name>
    <dbReference type="NCBI Taxonomy" id="38785"/>
    <lineage>
        <taxon>Eukaryota</taxon>
        <taxon>Viridiplantae</taxon>
        <taxon>Streptophyta</taxon>
        <taxon>Embryophyta</taxon>
        <taxon>Tracheophyta</taxon>
        <taxon>Spermatophyta</taxon>
        <taxon>Magnoliopsida</taxon>
        <taxon>eudicotyledons</taxon>
        <taxon>Gunneridae</taxon>
        <taxon>Pentapetalae</taxon>
        <taxon>rosids</taxon>
        <taxon>malvids</taxon>
        <taxon>Brassicales</taxon>
        <taxon>Brassicaceae</taxon>
        <taxon>Camelineae</taxon>
        <taxon>Arabidopsis</taxon>
    </lineage>
</organism>
<name>A0A8S1ZTB6_ARAAE</name>
<feature type="region of interest" description="Disordered" evidence="3">
    <location>
        <begin position="1173"/>
        <end position="1193"/>
    </location>
</feature>
<feature type="domain" description="RRM" evidence="4">
    <location>
        <begin position="601"/>
        <end position="678"/>
    </location>
</feature>
<keyword evidence="7" id="KW-1185">Reference proteome</keyword>
<evidence type="ECO:0000256" key="3">
    <source>
        <dbReference type="SAM" id="MobiDB-lite"/>
    </source>
</evidence>
<dbReference type="Pfam" id="PF07897">
    <property type="entry name" value="EAR"/>
    <property type="match status" value="1"/>
</dbReference>
<dbReference type="GO" id="GO:0003729">
    <property type="term" value="F:mRNA binding"/>
    <property type="evidence" value="ECO:0007669"/>
    <property type="project" value="TreeGrafter"/>
</dbReference>
<dbReference type="InterPro" id="IPR012677">
    <property type="entry name" value="Nucleotide-bd_a/b_plait_sf"/>
</dbReference>
<dbReference type="InterPro" id="IPR012463">
    <property type="entry name" value="Ninja_motif"/>
</dbReference>
<dbReference type="Proteomes" id="UP000682877">
    <property type="component" value="Chromosome 3"/>
</dbReference>
<dbReference type="Gene3D" id="3.10.450.50">
    <property type="match status" value="3"/>
</dbReference>
<dbReference type="CDD" id="cd00780">
    <property type="entry name" value="NTF2"/>
    <property type="match status" value="3"/>
</dbReference>
<dbReference type="SUPFAM" id="SSF54427">
    <property type="entry name" value="NTF2-like"/>
    <property type="match status" value="3"/>
</dbReference>
<reference evidence="6" key="1">
    <citation type="submission" date="2021-01" db="EMBL/GenBank/DDBJ databases">
        <authorList>
            <person name="Bezrukov I."/>
        </authorList>
    </citation>
    <scope>NUCLEOTIDE SEQUENCE</scope>
</reference>
<dbReference type="GO" id="GO:1990904">
    <property type="term" value="C:ribonucleoprotein complex"/>
    <property type="evidence" value="ECO:0007669"/>
    <property type="project" value="TreeGrafter"/>
</dbReference>
<evidence type="ECO:0000259" key="4">
    <source>
        <dbReference type="PROSITE" id="PS50102"/>
    </source>
</evidence>
<feature type="domain" description="RRM" evidence="4">
    <location>
        <begin position="1408"/>
        <end position="1483"/>
    </location>
</feature>
<feature type="compositionally biased region" description="Basic and acidic residues" evidence="3">
    <location>
        <begin position="720"/>
        <end position="730"/>
    </location>
</feature>
<dbReference type="EMBL" id="LR999453">
    <property type="protein sequence ID" value="CAE5966448.1"/>
    <property type="molecule type" value="Genomic_DNA"/>
</dbReference>
<feature type="domain" description="RRM" evidence="4">
    <location>
        <begin position="481"/>
        <end position="558"/>
    </location>
</feature>
<feature type="region of interest" description="Disordered" evidence="3">
    <location>
        <begin position="561"/>
        <end position="595"/>
    </location>
</feature>
<feature type="domain" description="NTF2" evidence="5">
    <location>
        <begin position="289"/>
        <end position="406"/>
    </location>
</feature>
<dbReference type="InterPro" id="IPR032710">
    <property type="entry name" value="NTF2-like_dom_sf"/>
</dbReference>
<dbReference type="InterPro" id="IPR000504">
    <property type="entry name" value="RRM_dom"/>
</dbReference>
<feature type="compositionally biased region" description="Polar residues" evidence="3">
    <location>
        <begin position="1537"/>
        <end position="1552"/>
    </location>
</feature>
<dbReference type="GO" id="GO:0005829">
    <property type="term" value="C:cytosol"/>
    <property type="evidence" value="ECO:0007669"/>
    <property type="project" value="TreeGrafter"/>
</dbReference>
<feature type="region of interest" description="Disordered" evidence="3">
    <location>
        <begin position="715"/>
        <end position="738"/>
    </location>
</feature>
<protein>
    <recommendedName>
        <fullName evidence="8">RNA-binding protein</fullName>
    </recommendedName>
</protein>
<feature type="compositionally biased region" description="Low complexity" evidence="3">
    <location>
        <begin position="130"/>
        <end position="139"/>
    </location>
</feature>
<dbReference type="InterPro" id="IPR039539">
    <property type="entry name" value="Ras_GTPase_bind_prot"/>
</dbReference>
<proteinExistence type="predicted"/>
<evidence type="ECO:0000256" key="1">
    <source>
        <dbReference type="ARBA" id="ARBA00022884"/>
    </source>
</evidence>
<feature type="domain" description="NTF2" evidence="5">
    <location>
        <begin position="1278"/>
        <end position="1394"/>
    </location>
</feature>
<dbReference type="CDD" id="cd00590">
    <property type="entry name" value="RRM_SF"/>
    <property type="match status" value="3"/>
</dbReference>
<dbReference type="PROSITE" id="PS50102">
    <property type="entry name" value="RRM"/>
    <property type="match status" value="4"/>
</dbReference>
<dbReference type="SMART" id="SM00360">
    <property type="entry name" value="RRM"/>
    <property type="match status" value="4"/>
</dbReference>
<feature type="region of interest" description="Disordered" evidence="3">
    <location>
        <begin position="1116"/>
        <end position="1149"/>
    </location>
</feature>
<dbReference type="Pfam" id="PF00076">
    <property type="entry name" value="RRM_1"/>
    <property type="match status" value="4"/>
</dbReference>
<dbReference type="PROSITE" id="PS50177">
    <property type="entry name" value="NTF2_DOMAIN"/>
    <property type="match status" value="3"/>
</dbReference>
<sequence length="1552" mass="174038">MATKYGEDENVEVELELCLSLGGPFKKTEKSKPIGRQSDAVGCAKGTGVNLEDEMTNVTRIKETRKKREAKQQQRSGEEEESKRIRTECNGVTNGEDMDLSFRKMGNGYGSGQLKENSKDVTIGSPICTSSDVSDPSSSSRHEGGSGDIGAQSGQTKPLRPPVNSIQTGTEQTVHSTDGSKDAVVVETQALSNSVTKMTGKPPKPHTNSNGNGRLLPFAQMPCVTSTGNGPEGKTVNGFLYRYSKSEISIICVCHGTSFSPAEFIVHADTGHCLFSVSMDPHPYSAKQVGDEFARQYYQILQNSPENISLLYKDNSKISRPGLDGTMRVFTLSDVDENDLKMQSSGGFDSVEVTSVTSQDSHEKGIAVAVYGYFTFNERPARNFTQSFFLAPQEKGYFVLTDMFKFVDIPEANDVIEENVPETEEAALRVSENVPRLSYASVVMKEIRIGQGQHFSSCDYSPEIKPINGNSRESQMVSEGAAICVKNLPLYATIALVKNALKQFGEIRRGGVKVRSTKYYEGQYAYVEFEEADAANRAIMASPLSIDGYRIYLEKKQPYYKKSGQNSSSCDHSTDIKADAGDDTGNGNSQESQGKKFEEAGGICVQNLPPNATIALVERVFKQFGQIKKGRIQVRNPAMSNYWYAFVEFEEADAAERAIKASPLNIDGYTTDVEKKRPYYRSYCESPSAGPGNIHRGEGMRGTEVNDLHNWQKSMDQSEEQMKFQEEQGRQHNQNRYTSEEVRGTEGVVGHSYSAKQVGDEFARQYYQTLQNSPDNLYTFYKDNSTISRPGLDGTMRVFTLSDVDENDLKIQSSDGFDSVVITSVTSQDSREQGILVAVYGYFTFNERPAKHFTQSVFLAPQEDGYFVLTDMFKFVDIPEANAAIPSANDVTEEKVPETEEAALRVSEPSQGFEKVPKLSHASVVSGHSNHQHFSSCGYSPEIKPRNGNSQESQAVAEASIYLTWLPTKATVALVENAFTQFGKIRRGGVDIRNKKYYKGNYAFVEFEEEEAANRAIMASPLSIFGYRIPVQKKRSYYNGYGESPFVAGPGNIHRGEGVRGSLGNPFCNWQKMMEEVRGTDVWQKLMMGSRGTEVYDLHNWQKIMDQSEEQMKFQEEQGRQHNQNRYTSEEVRGTEEFGLEEEENQNWETLTEEQRKIHEEEGRQYNQNRYRSEEVRGTEGVGLEEEENQNWEKLTEEERKIQEEEGRQYNQNRYTREQMKETRGVGEEVRGTEAHEANNASKLQEEAGQTEVDHSWDYEQIMEEQEEESKLNLTSYAGDGFAEHYYKTLQNSPKLLPRYYKDVSKITRPGLDGTMRSSTLQDMIEDLDMLSSSDFDTVEVTSLMSQESHSGGILVVADGYFTSQERPARNFTQNFFLAPQEKGYFVLTDMFKFVDFSEANDAITEGAAICVKKLPPDATITLVEDAFKQFGEIRRGGVEVRHKRSFSYGFVEFKEESAAQAAIEASPVMFDWRSVYVEKKRPDYISYWETPSSGPGIIYRSEEMSVTKDPGNNGGNEVADEESLRVSEPEDDDTGNENNQGVSSMGWSAKT</sequence>
<dbReference type="SUPFAM" id="SSF54928">
    <property type="entry name" value="RNA-binding domain, RBD"/>
    <property type="match status" value="4"/>
</dbReference>
<keyword evidence="1 2" id="KW-0694">RNA-binding</keyword>
<gene>
    <name evidence="6" type="ORF">AARE701A_LOCUS6585</name>
</gene>
<evidence type="ECO:0000259" key="5">
    <source>
        <dbReference type="PROSITE" id="PS50177"/>
    </source>
</evidence>
<dbReference type="InterPro" id="IPR002075">
    <property type="entry name" value="NTF2_dom"/>
</dbReference>
<evidence type="ECO:0000313" key="7">
    <source>
        <dbReference type="Proteomes" id="UP000682877"/>
    </source>
</evidence>
<dbReference type="Pfam" id="PF02136">
    <property type="entry name" value="NTF2"/>
    <property type="match status" value="3"/>
</dbReference>
<evidence type="ECO:0000256" key="2">
    <source>
        <dbReference type="PROSITE-ProRule" id="PRU00176"/>
    </source>
</evidence>
<dbReference type="Gene3D" id="3.30.70.330">
    <property type="match status" value="4"/>
</dbReference>
<dbReference type="InterPro" id="IPR018222">
    <property type="entry name" value="Nuclear_transport_factor_2_euk"/>
</dbReference>
<feature type="region of interest" description="Disordered" evidence="3">
    <location>
        <begin position="1505"/>
        <end position="1552"/>
    </location>
</feature>
<feature type="domain" description="NTF2" evidence="5">
    <location>
        <begin position="758"/>
        <end position="875"/>
    </location>
</feature>
<evidence type="ECO:0000313" key="6">
    <source>
        <dbReference type="EMBL" id="CAE5966448.1"/>
    </source>
</evidence>